<dbReference type="Pfam" id="PF01365">
    <property type="entry name" value="RYDR_ITPR"/>
    <property type="match status" value="1"/>
</dbReference>
<dbReference type="PROSITE" id="PS50919">
    <property type="entry name" value="MIR"/>
    <property type="match status" value="2"/>
</dbReference>
<dbReference type="OMA" id="TANINEW"/>
<dbReference type="InterPro" id="IPR000699">
    <property type="entry name" value="RIH_dom"/>
</dbReference>
<feature type="region of interest" description="Disordered" evidence="3">
    <location>
        <begin position="1295"/>
        <end position="1324"/>
    </location>
</feature>
<protein>
    <recommendedName>
        <fullName evidence="2">Inositol 1,4,5-trisphosphate receptor</fullName>
    </recommendedName>
</protein>
<comment type="similarity">
    <text evidence="2">Belongs to the InsP3 receptor family.</text>
</comment>
<feature type="compositionally biased region" description="Gly residues" evidence="3">
    <location>
        <begin position="1492"/>
        <end position="1503"/>
    </location>
</feature>
<evidence type="ECO:0000256" key="3">
    <source>
        <dbReference type="SAM" id="MobiDB-lite"/>
    </source>
</evidence>
<dbReference type="FunFam" id="1.25.10.30:FF:000003">
    <property type="entry name" value="Protein CBR-ITR-1, isoform a"/>
    <property type="match status" value="1"/>
</dbReference>
<dbReference type="GO" id="GO:0035091">
    <property type="term" value="F:phosphatidylinositol binding"/>
    <property type="evidence" value="ECO:0007669"/>
    <property type="project" value="TreeGrafter"/>
</dbReference>
<evidence type="ECO:0000313" key="5">
    <source>
        <dbReference type="Proteomes" id="UP000095281"/>
    </source>
</evidence>
<organism evidence="5 6">
    <name type="scientific">Meloidogyne hapla</name>
    <name type="common">Root-knot nematode worm</name>
    <dbReference type="NCBI Taxonomy" id="6305"/>
    <lineage>
        <taxon>Eukaryota</taxon>
        <taxon>Metazoa</taxon>
        <taxon>Ecdysozoa</taxon>
        <taxon>Nematoda</taxon>
        <taxon>Chromadorea</taxon>
        <taxon>Rhabditida</taxon>
        <taxon>Tylenchina</taxon>
        <taxon>Tylenchomorpha</taxon>
        <taxon>Tylenchoidea</taxon>
        <taxon>Meloidogynidae</taxon>
        <taxon>Meloidogyninae</taxon>
        <taxon>Meloidogyne</taxon>
    </lineage>
</organism>
<keyword evidence="2" id="KW-0813">Transport</keyword>
<dbReference type="SUPFAM" id="SSF100909">
    <property type="entry name" value="IP3 receptor type 1 binding core, domain 2"/>
    <property type="match status" value="2"/>
</dbReference>
<feature type="domain" description="MIR" evidence="4">
    <location>
        <begin position="148"/>
        <end position="202"/>
    </location>
</feature>
<comment type="function">
    <text evidence="2">Receptor for inositol 1,4,5-trisphosphate, a second messenger that mediates the release of intracellular calcium.</text>
</comment>
<keyword evidence="2" id="KW-0407">Ion channel</keyword>
<feature type="compositionally biased region" description="Low complexity" evidence="3">
    <location>
        <begin position="1246"/>
        <end position="1259"/>
    </location>
</feature>
<feature type="compositionally biased region" description="Polar residues" evidence="3">
    <location>
        <begin position="1295"/>
        <end position="1310"/>
    </location>
</feature>
<keyword evidence="2" id="KW-0256">Endoplasmic reticulum</keyword>
<sequence>MVDRLVRLRSVCSPTNSFDSFKSTHLRIGDVISLYAPDSKGENNITGQTHEGFLSTLGLVDERCVVVEGHGNLQSPPETFRDCLFRICPINRYSAQKQLWMEQKRLQHSNISSNSSDSFIDEEMLIRVEIAAEKEREQNRNDYTKMLGNIIQYGSSIQLLHVKSDKYLTMQKNSPARQERNAMRIYLDKLGNEGSWFFVEPAYKHVSLGDNVMSGERITLVSYTSNSNTSSSVGPKLQLHLSLHRLSDHKNCWEVNCLNEQTEWQAHVFLQYDENMSENGDVLRLFHADQQTFLTLDSEPKNIHNDRVFLRLTNRPSATDATSSRALWEIQVFNREMPLRGGALTWRKFVRFKHLATDQYLTVVPIDKEIKKNVELINRKGNNKNNSTTFIQFRSIPSQPETENPTYILIPKRSEDPCRDEDILFMLDPCAKVQTKESRVPINSYVRFQHVKTCTWLHSTNPQIKSNLYYSSKNERGWVKVICEPYKIDKEAFSLSPVIPNEVRDLDFANDACKALHQFVDLIKSGKQICKEIIKSTTQLLIDCIYFVTGIQNNQMMIDPLRILNFEPLRDRQKLLREQGVLAQIFDLQKAPFLPRQGTGEVHPLLSAPAELNEPRNECFLKMFQLSYSLLLYSQCGYRKNQEFLAEKFDHIQEHIGFNLLAEETMTAVLHNNPKLLEKYVKIPHVERFVELVRNNRCGKFLFYLADLCVCRCEANKKIQELICNCVLNEKNREIFMLTEKRPIYSFNSEQNFEVFICWGYSGSKCSSLVNCSKIIAEEDEKEMFDYYKHQLELFAQLCQDQQYLAIDPPPERKLLNISQQLPVDLVIKCMSDSRLPFDIRASFCRLMLHLHVVRGSPVPAVRHARLWRDIPEKVSIKKYHSSALESYKNENTSIDSNGGHIPVIEFHQEILQTVQNYLLESCNNLNNGQSILNDSPEFADQNRLTYEVINLAKSLAQFGFYDFEQMLSLTQYLLIIVDSCPTQNNEIIKNNNLINNETKIKTHTKLIRQISKFTLINNNKILNNLKNDENNEINSTNNSINSKPPNTLAIPTTKQKQLNNNNSKDVVNTLTEDTTNSKRSREMVLKTKLIVVELIDFIMDVRRDFRVTKALSFYKNLLSCNENGEIKEAPVISKELIEQLSRSVFIDSEKELDMDKYKGQQLLRILLQMTMIEDFPLLTSTALKLLFRHFSQFQELIEDMKQIQLLVSNQDVKNYHQVDRDLFMLKQLTEKSELWVHYGTQLEGSSTTSCSSPSNPSQDRSDDDFIHETLSVPSIETLQEKVSIGLASIVNGEQQQKYSKESNTGNESPTTKRRKTLKSIRNSSGILKQSPQNSIVKSGPATAIAILQQYYPKLARQQNQLASIGFLLTGNTTDCDGIQRNKAEISNTLHSIMEKAPLICYLLVKEIIVRMKDLCFSGAASNSRNQQLLRNMLVYEVILQFLCIPFDRKNDNEMPKLLTLSHEFLRSFCKNNKENQSRLYIHIAPIEGSSGGGGGSSGGGGNTEQQQQRNEGGKLSVETVQDCATIVSIFRGNSELCEHVSEHFIAHIVNLIENKQRNSIFLELLQVIVSSCEKGLDLCQNKVVDEIGKAAEDVRHFYVDSVSFEQLIEMMRKSNISDLDSSHPLCYHIELVRLMAMCTKGKNAITELKCASLLPMDHIVRVLTSNYCILEIKTVYLQFLLTCYIETDLELKDANNSEYLELILNEIISDIDKLIIKLQSIGEHQNIKLSKELERFVCQIITEVLIRFFEKTNYAQRAFIDIKVN</sequence>
<dbReference type="WBParaSite" id="MhA1_Contig1160.frz3.fgene1">
    <property type="protein sequence ID" value="MhA1_Contig1160.frz3.fgene1"/>
    <property type="gene ID" value="MhA1_Contig1160.frz3.fgene1"/>
</dbReference>
<dbReference type="SMART" id="SM00472">
    <property type="entry name" value="MIR"/>
    <property type="match status" value="4"/>
</dbReference>
<dbReference type="GO" id="GO:0016529">
    <property type="term" value="C:sarcoplasmic reticulum"/>
    <property type="evidence" value="ECO:0007669"/>
    <property type="project" value="TreeGrafter"/>
</dbReference>
<dbReference type="InterPro" id="IPR035910">
    <property type="entry name" value="RyR/IP3R_RIH_dom_sf"/>
</dbReference>
<comment type="domain">
    <text evidence="2">The receptor contains a calcium channel in its C-terminal extremity. Its large N-terminal cytoplasmic region has the ligand-binding site in the N-terminus and modulatory sites in the middle portion immediately upstream of the channel region.</text>
</comment>
<evidence type="ECO:0000259" key="4">
    <source>
        <dbReference type="PROSITE" id="PS50919"/>
    </source>
</evidence>
<keyword evidence="2" id="KW-0472">Membrane</keyword>
<dbReference type="InterPro" id="IPR000493">
    <property type="entry name" value="InsP3_rcpt"/>
</dbReference>
<dbReference type="PANTHER" id="PTHR13715">
    <property type="entry name" value="RYANODINE RECEPTOR AND IP3 RECEPTOR"/>
    <property type="match status" value="1"/>
</dbReference>
<dbReference type="InterPro" id="IPR036300">
    <property type="entry name" value="MIR_dom_sf"/>
</dbReference>
<keyword evidence="2" id="KW-0106">Calcium</keyword>
<dbReference type="PANTHER" id="PTHR13715:SF102">
    <property type="entry name" value="INOSITOL 1,4,5-TRISPHOSPHATE RECEPTOR"/>
    <property type="match status" value="1"/>
</dbReference>
<dbReference type="Gene3D" id="2.80.10.50">
    <property type="match status" value="2"/>
</dbReference>
<keyword evidence="2" id="KW-0406">Ion transport</keyword>
<dbReference type="InterPro" id="IPR016093">
    <property type="entry name" value="MIR_motif"/>
</dbReference>
<dbReference type="GO" id="GO:0005220">
    <property type="term" value="F:inositol 1,4,5-trisphosphate-gated calcium channel activity"/>
    <property type="evidence" value="ECO:0007669"/>
    <property type="project" value="UniProtKB-UniRule"/>
</dbReference>
<keyword evidence="1" id="KW-0677">Repeat</keyword>
<keyword evidence="2" id="KW-0675">Receptor</keyword>
<dbReference type="Proteomes" id="UP000095281">
    <property type="component" value="Unplaced"/>
</dbReference>
<dbReference type="GO" id="GO:0070679">
    <property type="term" value="F:inositol 1,4,5 trisphosphate binding"/>
    <property type="evidence" value="ECO:0007669"/>
    <property type="project" value="UniProtKB-UniRule"/>
</dbReference>
<name>A0A1I8AZG3_MELHA</name>
<keyword evidence="2" id="KW-1071">Ligand-gated ion channel</keyword>
<dbReference type="Gene3D" id="1.25.10.30">
    <property type="entry name" value="IP3 receptor type 1 binding core, RIH domain"/>
    <property type="match status" value="1"/>
</dbReference>
<dbReference type="Pfam" id="PF08709">
    <property type="entry name" value="Ins145_P3_rec"/>
    <property type="match status" value="1"/>
</dbReference>
<dbReference type="GO" id="GO:0051209">
    <property type="term" value="P:release of sequestered calcium ion into cytosol"/>
    <property type="evidence" value="ECO:0007669"/>
    <property type="project" value="UniProtKB-UniRule"/>
</dbReference>
<dbReference type="Pfam" id="PF02815">
    <property type="entry name" value="MIR"/>
    <property type="match status" value="1"/>
</dbReference>
<dbReference type="InterPro" id="IPR014821">
    <property type="entry name" value="Ins145_P3_rcpt"/>
</dbReference>
<evidence type="ECO:0000256" key="2">
    <source>
        <dbReference type="RuleBase" id="RU368044"/>
    </source>
</evidence>
<dbReference type="GO" id="GO:0005509">
    <property type="term" value="F:calcium ion binding"/>
    <property type="evidence" value="ECO:0007669"/>
    <property type="project" value="TreeGrafter"/>
</dbReference>
<comment type="subcellular location">
    <subcellularLocation>
        <location evidence="2">Endoplasmic reticulum membrane</location>
        <topology evidence="2">Multi-pass membrane protein</topology>
    </subcellularLocation>
</comment>
<accession>A0A1I8AZG3</accession>
<feature type="domain" description="MIR" evidence="4">
    <location>
        <begin position="274"/>
        <end position="333"/>
    </location>
</feature>
<dbReference type="GO" id="GO:0030667">
    <property type="term" value="C:secretory granule membrane"/>
    <property type="evidence" value="ECO:0007669"/>
    <property type="project" value="TreeGrafter"/>
</dbReference>
<evidence type="ECO:0000256" key="1">
    <source>
        <dbReference type="ARBA" id="ARBA00022737"/>
    </source>
</evidence>
<reference evidence="6" key="1">
    <citation type="submission" date="2016-11" db="UniProtKB">
        <authorList>
            <consortium name="WormBaseParasite"/>
        </authorList>
    </citation>
    <scope>IDENTIFICATION</scope>
</reference>
<keyword evidence="5" id="KW-1185">Reference proteome</keyword>
<feature type="region of interest" description="Disordered" evidence="3">
    <location>
        <begin position="1244"/>
        <end position="1265"/>
    </location>
</feature>
<evidence type="ECO:0000313" key="6">
    <source>
        <dbReference type="WBParaSite" id="MhA1_Contig1160.frz3.fgene1"/>
    </source>
</evidence>
<proteinExistence type="inferred from homology"/>
<dbReference type="GO" id="GO:0005886">
    <property type="term" value="C:plasma membrane"/>
    <property type="evidence" value="ECO:0007669"/>
    <property type="project" value="TreeGrafter"/>
</dbReference>
<dbReference type="SUPFAM" id="SSF82109">
    <property type="entry name" value="MIR domain"/>
    <property type="match status" value="2"/>
</dbReference>
<feature type="region of interest" description="Disordered" evidence="3">
    <location>
        <begin position="1492"/>
        <end position="1516"/>
    </location>
</feature>
<keyword evidence="2" id="KW-0107">Calcium channel</keyword>
<keyword evidence="2" id="KW-0109">Calcium transport</keyword>
<dbReference type="InterPro" id="IPR015925">
    <property type="entry name" value="Ryanodine_IP3_receptor"/>
</dbReference>
<dbReference type="GO" id="GO:0005789">
    <property type="term" value="C:endoplasmic reticulum membrane"/>
    <property type="evidence" value="ECO:0007669"/>
    <property type="project" value="UniProtKB-SubCell"/>
</dbReference>
<dbReference type="PRINTS" id="PR00779">
    <property type="entry name" value="INSP3RECEPTR"/>
</dbReference>